<reference evidence="1 2" key="1">
    <citation type="submission" date="2016-07" db="EMBL/GenBank/DDBJ databases">
        <title>Enhancement of antibiotic productionsby engineered nitrateutilization in actinobacteria.</title>
        <authorList>
            <person name="Meng S.C."/>
        </authorList>
    </citation>
    <scope>NUCLEOTIDE SEQUENCE [LARGE SCALE GENOMIC DNA]</scope>
    <source>
        <strain evidence="1 2">NRRL 2936</strain>
    </source>
</reference>
<evidence type="ECO:0000313" key="1">
    <source>
        <dbReference type="EMBL" id="ANS67076.1"/>
    </source>
</evidence>
<gene>
    <name evidence="1" type="ORF">SLINC_4852</name>
</gene>
<evidence type="ECO:0000313" key="2">
    <source>
        <dbReference type="Proteomes" id="UP000092598"/>
    </source>
</evidence>
<accession>A0A1B1MEN9</accession>
<dbReference type="STRING" id="1915.SLINC_4852"/>
<organism evidence="1 2">
    <name type="scientific">Streptomyces lincolnensis</name>
    <dbReference type="NCBI Taxonomy" id="1915"/>
    <lineage>
        <taxon>Bacteria</taxon>
        <taxon>Bacillati</taxon>
        <taxon>Actinomycetota</taxon>
        <taxon>Actinomycetes</taxon>
        <taxon>Kitasatosporales</taxon>
        <taxon>Streptomycetaceae</taxon>
        <taxon>Streptomyces</taxon>
    </lineage>
</organism>
<sequence length="61" mass="6103">MAVTALARAGDEEFIRSLGAVDFVSGGVGAGRFDAVLDAAVLGGPALEWVRDAGCLPGCHS</sequence>
<dbReference type="KEGG" id="sls:SLINC_4852"/>
<proteinExistence type="predicted"/>
<dbReference type="EMBL" id="CP016438">
    <property type="protein sequence ID" value="ANS67076.1"/>
    <property type="molecule type" value="Genomic_DNA"/>
</dbReference>
<protein>
    <submittedName>
        <fullName evidence="1">Dehydrogenase</fullName>
    </submittedName>
</protein>
<name>A0A1B1MEN9_STRLN</name>
<dbReference type="Proteomes" id="UP000092598">
    <property type="component" value="Chromosome"/>
</dbReference>
<keyword evidence="2" id="KW-1185">Reference proteome</keyword>
<dbReference type="AlphaFoldDB" id="A0A1B1MEN9"/>